<dbReference type="GO" id="GO:0097602">
    <property type="term" value="F:cullin family protein binding"/>
    <property type="evidence" value="ECO:0007669"/>
    <property type="project" value="TreeGrafter"/>
</dbReference>
<dbReference type="Gene3D" id="1.10.238.10">
    <property type="entry name" value="EF-hand"/>
    <property type="match status" value="1"/>
</dbReference>
<evidence type="ECO:0000259" key="2">
    <source>
        <dbReference type="PROSITE" id="PS51229"/>
    </source>
</evidence>
<gene>
    <name evidence="3" type="ORF">AAND1436_LOCUS39455</name>
</gene>
<comment type="function">
    <text evidence="1">Neddylation of cullins play an essential role in the regulation of SCF-type complexes activity.</text>
</comment>
<feature type="domain" description="DCUN1" evidence="2">
    <location>
        <begin position="37"/>
        <end position="224"/>
    </location>
</feature>
<dbReference type="InterPro" id="IPR005176">
    <property type="entry name" value="PONY_dom"/>
</dbReference>
<dbReference type="GO" id="GO:0000151">
    <property type="term" value="C:ubiquitin ligase complex"/>
    <property type="evidence" value="ECO:0007669"/>
    <property type="project" value="TreeGrafter"/>
</dbReference>
<reference evidence="3" key="1">
    <citation type="submission" date="2021-01" db="EMBL/GenBank/DDBJ databases">
        <authorList>
            <person name="Corre E."/>
            <person name="Pelletier E."/>
            <person name="Niang G."/>
            <person name="Scheremetjew M."/>
            <person name="Finn R."/>
            <person name="Kale V."/>
            <person name="Holt S."/>
            <person name="Cochrane G."/>
            <person name="Meng A."/>
            <person name="Brown T."/>
            <person name="Cohen L."/>
        </authorList>
    </citation>
    <scope>NUCLEOTIDE SEQUENCE</scope>
    <source>
        <strain evidence="3">CCMP2222</strain>
    </source>
</reference>
<organism evidence="3">
    <name type="scientific">Alexandrium andersonii</name>
    <dbReference type="NCBI Taxonomy" id="327968"/>
    <lineage>
        <taxon>Eukaryota</taxon>
        <taxon>Sar</taxon>
        <taxon>Alveolata</taxon>
        <taxon>Dinophyceae</taxon>
        <taxon>Gonyaulacales</taxon>
        <taxon>Pyrocystaceae</taxon>
        <taxon>Alexandrium</taxon>
    </lineage>
</organism>
<dbReference type="AlphaFoldDB" id="A0A7S2MZV9"/>
<dbReference type="GO" id="GO:0005886">
    <property type="term" value="C:plasma membrane"/>
    <property type="evidence" value="ECO:0007669"/>
    <property type="project" value="UniProtKB-ARBA"/>
</dbReference>
<dbReference type="InterPro" id="IPR042460">
    <property type="entry name" value="DCN1-like_PONY"/>
</dbReference>
<evidence type="ECO:0000313" key="3">
    <source>
        <dbReference type="EMBL" id="CAD9511592.1"/>
    </source>
</evidence>
<accession>A0A7S2MZV9</accession>
<name>A0A7S2MZV9_9DINO</name>
<protein>
    <recommendedName>
        <fullName evidence="1">Defective in cullin neddylation protein</fullName>
    </recommendedName>
</protein>
<dbReference type="GO" id="GO:0032182">
    <property type="term" value="F:ubiquitin-like protein binding"/>
    <property type="evidence" value="ECO:0007669"/>
    <property type="project" value="TreeGrafter"/>
</dbReference>
<dbReference type="GO" id="GO:0045116">
    <property type="term" value="P:protein neddylation"/>
    <property type="evidence" value="ECO:0007669"/>
    <property type="project" value="TreeGrafter"/>
</dbReference>
<dbReference type="Pfam" id="PF03556">
    <property type="entry name" value="Cullin_binding"/>
    <property type="match status" value="1"/>
</dbReference>
<proteinExistence type="predicted"/>
<sequence>MSARLVKRCLHLPLHMPAFGRLQRSSRAPAVTKPAAPDVSVFAAFFDKYRDSEEDVIEADGIQRLCVDLGISALDPVTLVIAHRCRAKRMGVFTREEFVSGMAALGCENAEKLRARLGELRAVLNDTVKGKEVYCYSFHFALDQGQRCLPRDICIELWKLLLCDHFALLDRWIAFVEERAKEMIPQDTWMMLWDFSVEVSSDLSNYDPDSAWPVLFDEFVEHVRANPKEGVPAVV</sequence>
<dbReference type="Gene3D" id="1.10.238.200">
    <property type="entry name" value="Cullin, PONY binding domain"/>
    <property type="match status" value="1"/>
</dbReference>
<dbReference type="GO" id="GO:0031624">
    <property type="term" value="F:ubiquitin conjugating enzyme binding"/>
    <property type="evidence" value="ECO:0007669"/>
    <property type="project" value="TreeGrafter"/>
</dbReference>
<dbReference type="InterPro" id="IPR014764">
    <property type="entry name" value="DCN-prot"/>
</dbReference>
<dbReference type="PANTHER" id="PTHR12281:SF31">
    <property type="entry name" value="DCN1-LIKE PROTEIN 3"/>
    <property type="match status" value="1"/>
</dbReference>
<dbReference type="PANTHER" id="PTHR12281">
    <property type="entry name" value="RP42 RELATED"/>
    <property type="match status" value="1"/>
</dbReference>
<evidence type="ECO:0000256" key="1">
    <source>
        <dbReference type="RuleBase" id="RU410713"/>
    </source>
</evidence>
<dbReference type="PROSITE" id="PS51229">
    <property type="entry name" value="DCUN1"/>
    <property type="match status" value="1"/>
</dbReference>
<dbReference type="EMBL" id="HBGQ01082494">
    <property type="protein sequence ID" value="CAD9511592.1"/>
    <property type="molecule type" value="Transcribed_RNA"/>
</dbReference>
<dbReference type="FunFam" id="1.10.238.200:FF:000003">
    <property type="entry name" value="DCN1-like protein 3"/>
    <property type="match status" value="1"/>
</dbReference>